<sequence length="107" mass="11039">MCCVPMSTTPCPQPHAQRSRIQAPDALHSPGHAPDALCPAGHAPDALRPPGHAPHALGSHTHAPPPHCVPTSTQSLSAVSHLFPRAEKEGVPGTSAEDLAPHGDREA</sequence>
<protein>
    <submittedName>
        <fullName evidence="1">Uncharacterized protein</fullName>
    </submittedName>
</protein>
<accession>A0AC59ZCV2</accession>
<reference evidence="1" key="1">
    <citation type="submission" date="2023-05" db="EMBL/GenBank/DDBJ databases">
        <authorList>
            <consortium name="ELIXIR-Norway"/>
        </authorList>
    </citation>
    <scope>NUCLEOTIDE SEQUENCE</scope>
</reference>
<evidence type="ECO:0000313" key="2">
    <source>
        <dbReference type="Proteomes" id="UP001162501"/>
    </source>
</evidence>
<organism evidence="1 2">
    <name type="scientific">Rangifer tarandus platyrhynchus</name>
    <name type="common">Svalbard reindeer</name>
    <dbReference type="NCBI Taxonomy" id="3082113"/>
    <lineage>
        <taxon>Eukaryota</taxon>
        <taxon>Metazoa</taxon>
        <taxon>Chordata</taxon>
        <taxon>Craniata</taxon>
        <taxon>Vertebrata</taxon>
        <taxon>Euteleostomi</taxon>
        <taxon>Mammalia</taxon>
        <taxon>Eutheria</taxon>
        <taxon>Laurasiatheria</taxon>
        <taxon>Artiodactyla</taxon>
        <taxon>Ruminantia</taxon>
        <taxon>Pecora</taxon>
        <taxon>Cervidae</taxon>
        <taxon>Odocoileinae</taxon>
        <taxon>Rangifer</taxon>
    </lineage>
</organism>
<dbReference type="EMBL" id="OX596111">
    <property type="protein sequence ID" value="CAN0368225.1"/>
    <property type="molecule type" value="Genomic_DNA"/>
</dbReference>
<proteinExistence type="predicted"/>
<gene>
    <name evidence="1" type="ORF">MRATA1EN22A_LOCUS16699</name>
</gene>
<name>A0AC59ZCV2_RANTA</name>
<evidence type="ECO:0000313" key="1">
    <source>
        <dbReference type="EMBL" id="CAN0368225.1"/>
    </source>
</evidence>
<dbReference type="Proteomes" id="UP001162501">
    <property type="component" value="Chromosome 27"/>
</dbReference>
<reference evidence="1" key="2">
    <citation type="submission" date="2025-03" db="EMBL/GenBank/DDBJ databases">
        <authorList>
            <consortium name="ELIXIR-Norway"/>
            <consortium name="Elixir Norway"/>
        </authorList>
    </citation>
    <scope>NUCLEOTIDE SEQUENCE</scope>
</reference>